<accession>A0ACA9PZJ4</accession>
<gene>
    <name evidence="1" type="ORF">ACOLOM_LOCUS11655</name>
</gene>
<name>A0ACA9PZJ4_9GLOM</name>
<sequence>ALGERWTPMQAFFVIMGGFYAYKREPGRRPGSEQPCYPLSGDTMLKLVRQGKVALPSEEEIDDRNKSDWFAKLLVLFQTTWFVAQCIARKKEGLPLTELEIVTLAYTVVNFGTSLAWWSKPRNVNRPIAIVSLRSAIAQKRETNRESDIVDEDPPSWDRAARLLLPGFDSDVDVESLRAVPIFYSGKLDWAQTKQATKSWALFNIATLLAANLVASFFGGDALCTCITLLEHISSTSQDKMLF</sequence>
<keyword evidence="2" id="KW-1185">Reference proteome</keyword>
<evidence type="ECO:0000313" key="1">
    <source>
        <dbReference type="EMBL" id="CAG8731266.1"/>
    </source>
</evidence>
<dbReference type="EMBL" id="CAJVPT010042965">
    <property type="protein sequence ID" value="CAG8731266.1"/>
    <property type="molecule type" value="Genomic_DNA"/>
</dbReference>
<comment type="caution">
    <text evidence="1">The sequence shown here is derived from an EMBL/GenBank/DDBJ whole genome shotgun (WGS) entry which is preliminary data.</text>
</comment>
<proteinExistence type="predicted"/>
<dbReference type="Proteomes" id="UP000789525">
    <property type="component" value="Unassembled WGS sequence"/>
</dbReference>
<feature type="non-terminal residue" evidence="1">
    <location>
        <position position="1"/>
    </location>
</feature>
<protein>
    <submittedName>
        <fullName evidence="1">4690_t:CDS:1</fullName>
    </submittedName>
</protein>
<evidence type="ECO:0000313" key="2">
    <source>
        <dbReference type="Proteomes" id="UP000789525"/>
    </source>
</evidence>
<reference evidence="1" key="1">
    <citation type="submission" date="2021-06" db="EMBL/GenBank/DDBJ databases">
        <authorList>
            <person name="Kallberg Y."/>
            <person name="Tangrot J."/>
            <person name="Rosling A."/>
        </authorList>
    </citation>
    <scope>NUCLEOTIDE SEQUENCE</scope>
    <source>
        <strain evidence="1">CL356</strain>
    </source>
</reference>
<organism evidence="1 2">
    <name type="scientific">Acaulospora colombiana</name>
    <dbReference type="NCBI Taxonomy" id="27376"/>
    <lineage>
        <taxon>Eukaryota</taxon>
        <taxon>Fungi</taxon>
        <taxon>Fungi incertae sedis</taxon>
        <taxon>Mucoromycota</taxon>
        <taxon>Glomeromycotina</taxon>
        <taxon>Glomeromycetes</taxon>
        <taxon>Diversisporales</taxon>
        <taxon>Acaulosporaceae</taxon>
        <taxon>Acaulospora</taxon>
    </lineage>
</organism>